<keyword evidence="3" id="KW-0598">Phosphotransferase system</keyword>
<gene>
    <name evidence="5" type="ORF">E3O46_10035</name>
</gene>
<dbReference type="PANTHER" id="PTHR33705">
    <property type="entry name" value="PHOSPHOCARRIER PROTEIN HPR"/>
    <property type="match status" value="1"/>
</dbReference>
<proteinExistence type="predicted"/>
<reference evidence="5 6" key="1">
    <citation type="submission" date="2019-03" db="EMBL/GenBank/DDBJ databases">
        <title>Genomics of glacier-inhabiting Cryobacterium strains.</title>
        <authorList>
            <person name="Liu Q."/>
            <person name="Xin Y.-H."/>
        </authorList>
    </citation>
    <scope>NUCLEOTIDE SEQUENCE [LARGE SCALE GENOMIC DNA]</scope>
    <source>
        <strain evidence="5 6">MDB1-5</strain>
    </source>
</reference>
<dbReference type="PROSITE" id="PS51350">
    <property type="entry name" value="PTS_HPR_DOM"/>
    <property type="match status" value="1"/>
</dbReference>
<dbReference type="PANTHER" id="PTHR33705:SF2">
    <property type="entry name" value="PHOSPHOCARRIER PROTEIN NPR"/>
    <property type="match status" value="1"/>
</dbReference>
<dbReference type="PRINTS" id="PR00107">
    <property type="entry name" value="PHOSPHOCPHPR"/>
</dbReference>
<feature type="domain" description="HPr" evidence="4">
    <location>
        <begin position="1"/>
        <end position="91"/>
    </location>
</feature>
<sequence>MIERTVRIGSANGLHARPAKLFTKAAADSGVKVTIEKTGGKAVNAASILAVISLGLGNGDEVTIATVDDGASATLDTLVSLLAADHDLPAADAATSETRVAV</sequence>
<accession>A0ABY2IM96</accession>
<evidence type="ECO:0000313" key="5">
    <source>
        <dbReference type="EMBL" id="TFC20537.1"/>
    </source>
</evidence>
<dbReference type="InterPro" id="IPR000032">
    <property type="entry name" value="HPr-like"/>
</dbReference>
<evidence type="ECO:0000256" key="1">
    <source>
        <dbReference type="ARBA" id="ARBA00004496"/>
    </source>
</evidence>
<keyword evidence="2" id="KW-0963">Cytoplasm</keyword>
<dbReference type="Pfam" id="PF00381">
    <property type="entry name" value="PTS-HPr"/>
    <property type="match status" value="1"/>
</dbReference>
<evidence type="ECO:0000259" key="4">
    <source>
        <dbReference type="PROSITE" id="PS51350"/>
    </source>
</evidence>
<evidence type="ECO:0000256" key="3">
    <source>
        <dbReference type="ARBA" id="ARBA00022683"/>
    </source>
</evidence>
<dbReference type="InterPro" id="IPR035895">
    <property type="entry name" value="HPr-like_sf"/>
</dbReference>
<dbReference type="Proteomes" id="UP000297604">
    <property type="component" value="Unassembled WGS sequence"/>
</dbReference>
<evidence type="ECO:0000256" key="2">
    <source>
        <dbReference type="ARBA" id="ARBA00022490"/>
    </source>
</evidence>
<dbReference type="CDD" id="cd00367">
    <property type="entry name" value="PTS-HPr_like"/>
    <property type="match status" value="1"/>
</dbReference>
<dbReference type="RefSeq" id="WP_134561637.1">
    <property type="nucleotide sequence ID" value="NZ_SOFS01000019.1"/>
</dbReference>
<dbReference type="SUPFAM" id="SSF55594">
    <property type="entry name" value="HPr-like"/>
    <property type="match status" value="1"/>
</dbReference>
<name>A0ABY2IM96_9MICO</name>
<comment type="subcellular location">
    <subcellularLocation>
        <location evidence="1">Cytoplasm</location>
    </subcellularLocation>
</comment>
<protein>
    <submittedName>
        <fullName evidence="5">HPr family phosphocarrier protein</fullName>
    </submittedName>
</protein>
<comment type="caution">
    <text evidence="5">The sequence shown here is derived from an EMBL/GenBank/DDBJ whole genome shotgun (WGS) entry which is preliminary data.</text>
</comment>
<organism evidence="5 6">
    <name type="scientific">Cryobacterium glucosi</name>
    <dbReference type="NCBI Taxonomy" id="1259175"/>
    <lineage>
        <taxon>Bacteria</taxon>
        <taxon>Bacillati</taxon>
        <taxon>Actinomycetota</taxon>
        <taxon>Actinomycetes</taxon>
        <taxon>Micrococcales</taxon>
        <taxon>Microbacteriaceae</taxon>
        <taxon>Cryobacterium</taxon>
    </lineage>
</organism>
<evidence type="ECO:0000313" key="6">
    <source>
        <dbReference type="Proteomes" id="UP000297604"/>
    </source>
</evidence>
<dbReference type="Gene3D" id="3.30.1340.10">
    <property type="entry name" value="HPr-like"/>
    <property type="match status" value="1"/>
</dbReference>
<keyword evidence="6" id="KW-1185">Reference proteome</keyword>
<dbReference type="InterPro" id="IPR050399">
    <property type="entry name" value="HPr"/>
</dbReference>
<dbReference type="EMBL" id="SOFS01000019">
    <property type="protein sequence ID" value="TFC20537.1"/>
    <property type="molecule type" value="Genomic_DNA"/>
</dbReference>
<dbReference type="NCBIfam" id="TIGR01003">
    <property type="entry name" value="PTS_HPr_family"/>
    <property type="match status" value="1"/>
</dbReference>